<dbReference type="EMBL" id="AZHF01000006">
    <property type="protein sequence ID" value="OAA74741.1"/>
    <property type="molecule type" value="Genomic_DNA"/>
</dbReference>
<evidence type="ECO:0000256" key="7">
    <source>
        <dbReference type="SAM" id="MobiDB-lite"/>
    </source>
</evidence>
<organism evidence="9 10">
    <name type="scientific">Akanthomyces lecanii RCEF 1005</name>
    <dbReference type="NCBI Taxonomy" id="1081108"/>
    <lineage>
        <taxon>Eukaryota</taxon>
        <taxon>Fungi</taxon>
        <taxon>Dikarya</taxon>
        <taxon>Ascomycota</taxon>
        <taxon>Pezizomycotina</taxon>
        <taxon>Sordariomycetes</taxon>
        <taxon>Hypocreomycetidae</taxon>
        <taxon>Hypocreales</taxon>
        <taxon>Cordycipitaceae</taxon>
        <taxon>Akanthomyces</taxon>
        <taxon>Cordyceps confragosa</taxon>
    </lineage>
</organism>
<evidence type="ECO:0000256" key="8">
    <source>
        <dbReference type="SAM" id="SignalP"/>
    </source>
</evidence>
<dbReference type="Gene3D" id="3.20.120.10">
    <property type="entry name" value="Hydrophobin"/>
    <property type="match status" value="1"/>
</dbReference>
<comment type="subcellular location">
    <subcellularLocation>
        <location evidence="1">Secreted</location>
        <location evidence="1">Cell wall</location>
    </subcellularLocation>
</comment>
<feature type="chain" id="PRO_5007896809" evidence="8">
    <location>
        <begin position="22"/>
        <end position="170"/>
    </location>
</feature>
<evidence type="ECO:0000256" key="4">
    <source>
        <dbReference type="ARBA" id="ARBA00022525"/>
    </source>
</evidence>
<dbReference type="AlphaFoldDB" id="A0A168F6Q4"/>
<dbReference type="InterPro" id="IPR036686">
    <property type="entry name" value="Class_II_Hydrophobin_sf"/>
</dbReference>
<protein>
    <submittedName>
        <fullName evidence="9">Hydrophobin 2</fullName>
    </submittedName>
</protein>
<feature type="signal peptide" evidence="8">
    <location>
        <begin position="1"/>
        <end position="21"/>
    </location>
</feature>
<dbReference type="STRING" id="1081108.A0A168F6Q4"/>
<dbReference type="OrthoDB" id="10419345at2759"/>
<keyword evidence="6" id="KW-1015">Disulfide bond</keyword>
<gene>
    <name evidence="9" type="ORF">LEL_08322</name>
</gene>
<dbReference type="Proteomes" id="UP000076881">
    <property type="component" value="Unassembled WGS sequence"/>
</dbReference>
<comment type="similarity">
    <text evidence="2">Belongs to the cerato-ulmin hydrophobin family.</text>
</comment>
<evidence type="ECO:0000256" key="5">
    <source>
        <dbReference type="ARBA" id="ARBA00022729"/>
    </source>
</evidence>
<keyword evidence="10" id="KW-1185">Reference proteome</keyword>
<dbReference type="CDD" id="cd23508">
    <property type="entry name" value="hydrophobin_II"/>
    <property type="match status" value="1"/>
</dbReference>
<dbReference type="SUPFAM" id="SSF101751">
    <property type="entry name" value="Hydrophobin II, HfbII"/>
    <property type="match status" value="1"/>
</dbReference>
<sequence length="170" mass="17854">MRFIVIATLLAVAAASPLASGSPPGYGGEDGHEGDDGYGGGDGGYGGQRGAYQPCSKAGFFGNAATCCSFDIIGAASLGCKPPARNPRSPEEFKALCGNKKPKCCFIDPAGGIVNAICPTPVGFLNMARKVHREGMSAETRLWWNTIPDCYKRTVPQLRNAVSRWLGSRP</sequence>
<dbReference type="GO" id="GO:0005576">
    <property type="term" value="C:extracellular region"/>
    <property type="evidence" value="ECO:0007669"/>
    <property type="project" value="InterPro"/>
</dbReference>
<reference evidence="9 10" key="1">
    <citation type="journal article" date="2016" name="Genome Biol. Evol.">
        <title>Divergent and convergent evolution of fungal pathogenicity.</title>
        <authorList>
            <person name="Shang Y."/>
            <person name="Xiao G."/>
            <person name="Zheng P."/>
            <person name="Cen K."/>
            <person name="Zhan S."/>
            <person name="Wang C."/>
        </authorList>
    </citation>
    <scope>NUCLEOTIDE SEQUENCE [LARGE SCALE GENOMIC DNA]</scope>
    <source>
        <strain evidence="9 10">RCEF 1005</strain>
    </source>
</reference>
<evidence type="ECO:0000313" key="9">
    <source>
        <dbReference type="EMBL" id="OAA74741.1"/>
    </source>
</evidence>
<feature type="region of interest" description="Disordered" evidence="7">
    <location>
        <begin position="22"/>
        <end position="42"/>
    </location>
</feature>
<comment type="caution">
    <text evidence="9">The sequence shown here is derived from an EMBL/GenBank/DDBJ whole genome shotgun (WGS) entry which is preliminary data.</text>
</comment>
<keyword evidence="3" id="KW-0134">Cell wall</keyword>
<evidence type="ECO:0000256" key="2">
    <source>
        <dbReference type="ARBA" id="ARBA00009576"/>
    </source>
</evidence>
<name>A0A168F6Q4_CORDF</name>
<keyword evidence="5 8" id="KW-0732">Signal</keyword>
<evidence type="ECO:0000256" key="6">
    <source>
        <dbReference type="ARBA" id="ARBA00023157"/>
    </source>
</evidence>
<evidence type="ECO:0000313" key="10">
    <source>
        <dbReference type="Proteomes" id="UP000076881"/>
    </source>
</evidence>
<keyword evidence="4" id="KW-0964">Secreted</keyword>
<dbReference type="Pfam" id="PF06766">
    <property type="entry name" value="Hydrophobin_2"/>
    <property type="match status" value="1"/>
</dbReference>
<dbReference type="InterPro" id="IPR010636">
    <property type="entry name" value="Class_II_hydrophobin"/>
</dbReference>
<evidence type="ECO:0000256" key="1">
    <source>
        <dbReference type="ARBA" id="ARBA00004191"/>
    </source>
</evidence>
<evidence type="ECO:0000256" key="3">
    <source>
        <dbReference type="ARBA" id="ARBA00022512"/>
    </source>
</evidence>
<proteinExistence type="inferred from homology"/>
<accession>A0A168F6Q4</accession>